<dbReference type="SMART" id="SM00346">
    <property type="entry name" value="HTH_ICLR"/>
    <property type="match status" value="1"/>
</dbReference>
<dbReference type="InterPro" id="IPR029016">
    <property type="entry name" value="GAF-like_dom_sf"/>
</dbReference>
<evidence type="ECO:0000256" key="3">
    <source>
        <dbReference type="ARBA" id="ARBA00023163"/>
    </source>
</evidence>
<dbReference type="EMBL" id="DSYK01000258">
    <property type="protein sequence ID" value="HGS21212.1"/>
    <property type="molecule type" value="Genomic_DNA"/>
</dbReference>
<dbReference type="PANTHER" id="PTHR30136:SF35">
    <property type="entry name" value="HTH-TYPE TRANSCRIPTIONAL REGULATOR RV1719"/>
    <property type="match status" value="1"/>
</dbReference>
<evidence type="ECO:0000256" key="1">
    <source>
        <dbReference type="ARBA" id="ARBA00023015"/>
    </source>
</evidence>
<dbReference type="SUPFAM" id="SSF55781">
    <property type="entry name" value="GAF domain-like"/>
    <property type="match status" value="1"/>
</dbReference>
<dbReference type="AlphaFoldDB" id="A0A7C4KGS2"/>
<dbReference type="PROSITE" id="PS51078">
    <property type="entry name" value="ICLR_ED"/>
    <property type="match status" value="1"/>
</dbReference>
<sequence length="259" mass="29138">MSVHPNAALVRTVKILECFSNEPRELGVREVARRTGLSSSATGRLMLSMKELGILSQNPITKDYSLGSRLLTWAGAFLANCDIRNVAYPYLLELHARTRETISLYILDGNERVCIERLESTHNVRFVAPRVGRHLPLHAGSAGKVLLAFLPVQRREAILRNEPLESLTEKTLVDPDQIRREIEKIRELGYAISHGEWILEASGIAAPVFNQNGEVVAAVTISGPTQRFPEEKMQEYAQLLMEVTDRISRDLGYQRPLIR</sequence>
<evidence type="ECO:0000256" key="2">
    <source>
        <dbReference type="ARBA" id="ARBA00023125"/>
    </source>
</evidence>
<dbReference type="InterPro" id="IPR050707">
    <property type="entry name" value="HTH_MetabolicPath_Reg"/>
</dbReference>
<dbReference type="InterPro" id="IPR005471">
    <property type="entry name" value="Tscrpt_reg_IclR_N"/>
</dbReference>
<dbReference type="InterPro" id="IPR014757">
    <property type="entry name" value="Tscrpt_reg_IclR_C"/>
</dbReference>
<name>A0A7C4KGS2_9CHLR</name>
<accession>A0A7C4KGS2</accession>
<dbReference type="SUPFAM" id="SSF46785">
    <property type="entry name" value="Winged helix' DNA-binding domain"/>
    <property type="match status" value="1"/>
</dbReference>
<dbReference type="Gene3D" id="1.10.10.10">
    <property type="entry name" value="Winged helix-like DNA-binding domain superfamily/Winged helix DNA-binding domain"/>
    <property type="match status" value="1"/>
</dbReference>
<dbReference type="PROSITE" id="PS51077">
    <property type="entry name" value="HTH_ICLR"/>
    <property type="match status" value="1"/>
</dbReference>
<organism evidence="6">
    <name type="scientific">Anaerolinea thermolimosa</name>
    <dbReference type="NCBI Taxonomy" id="229919"/>
    <lineage>
        <taxon>Bacteria</taxon>
        <taxon>Bacillati</taxon>
        <taxon>Chloroflexota</taxon>
        <taxon>Anaerolineae</taxon>
        <taxon>Anaerolineales</taxon>
        <taxon>Anaerolineaceae</taxon>
        <taxon>Anaerolinea</taxon>
    </lineage>
</organism>
<evidence type="ECO:0000259" key="5">
    <source>
        <dbReference type="PROSITE" id="PS51078"/>
    </source>
</evidence>
<dbReference type="GO" id="GO:0045892">
    <property type="term" value="P:negative regulation of DNA-templated transcription"/>
    <property type="evidence" value="ECO:0007669"/>
    <property type="project" value="TreeGrafter"/>
</dbReference>
<dbReference type="Pfam" id="PF09339">
    <property type="entry name" value="HTH_IclR"/>
    <property type="match status" value="1"/>
</dbReference>
<reference evidence="6" key="1">
    <citation type="journal article" date="2020" name="mSystems">
        <title>Genome- and Community-Level Interaction Insights into Carbon Utilization and Element Cycling Functions of Hydrothermarchaeota in Hydrothermal Sediment.</title>
        <authorList>
            <person name="Zhou Z."/>
            <person name="Liu Y."/>
            <person name="Xu W."/>
            <person name="Pan J."/>
            <person name="Luo Z.H."/>
            <person name="Li M."/>
        </authorList>
    </citation>
    <scope>NUCLEOTIDE SEQUENCE [LARGE SCALE GENOMIC DNA]</scope>
    <source>
        <strain evidence="6">SpSt-573</strain>
    </source>
</reference>
<dbReference type="InterPro" id="IPR036388">
    <property type="entry name" value="WH-like_DNA-bd_sf"/>
</dbReference>
<feature type="domain" description="IclR-ED" evidence="5">
    <location>
        <begin position="69"/>
        <end position="253"/>
    </location>
</feature>
<dbReference type="GO" id="GO:0003677">
    <property type="term" value="F:DNA binding"/>
    <property type="evidence" value="ECO:0007669"/>
    <property type="project" value="UniProtKB-KW"/>
</dbReference>
<dbReference type="InterPro" id="IPR036390">
    <property type="entry name" value="WH_DNA-bd_sf"/>
</dbReference>
<keyword evidence="3" id="KW-0804">Transcription</keyword>
<gene>
    <name evidence="6" type="ORF">ENT37_05010</name>
</gene>
<evidence type="ECO:0000259" key="4">
    <source>
        <dbReference type="PROSITE" id="PS51077"/>
    </source>
</evidence>
<evidence type="ECO:0000313" key="6">
    <source>
        <dbReference type="EMBL" id="HGS21212.1"/>
    </source>
</evidence>
<comment type="caution">
    <text evidence="6">The sequence shown here is derived from an EMBL/GenBank/DDBJ whole genome shotgun (WGS) entry which is preliminary data.</text>
</comment>
<dbReference type="PANTHER" id="PTHR30136">
    <property type="entry name" value="HELIX-TURN-HELIX TRANSCRIPTIONAL REGULATOR, ICLR FAMILY"/>
    <property type="match status" value="1"/>
</dbReference>
<proteinExistence type="predicted"/>
<protein>
    <submittedName>
        <fullName evidence="6">IclR family transcriptional regulator</fullName>
    </submittedName>
</protein>
<feature type="domain" description="HTH iclR-type" evidence="4">
    <location>
        <begin position="6"/>
        <end position="68"/>
    </location>
</feature>
<dbReference type="GO" id="GO:0003700">
    <property type="term" value="F:DNA-binding transcription factor activity"/>
    <property type="evidence" value="ECO:0007669"/>
    <property type="project" value="TreeGrafter"/>
</dbReference>
<dbReference type="Gene3D" id="3.30.450.40">
    <property type="match status" value="1"/>
</dbReference>
<keyword evidence="2" id="KW-0238">DNA-binding</keyword>
<dbReference type="Pfam" id="PF01614">
    <property type="entry name" value="IclR_C"/>
    <property type="match status" value="1"/>
</dbReference>
<keyword evidence="1" id="KW-0805">Transcription regulation</keyword>